<protein>
    <submittedName>
        <fullName evidence="6">FAD-binding protein</fullName>
    </submittedName>
</protein>
<sequence>MIASSGMNAAESIVQARLGVNDSMQKFYDETLKSGGYMNDREMLHYFVEHAPLAIAWLEDLGIKVDDLTITG</sequence>
<evidence type="ECO:0000256" key="3">
    <source>
        <dbReference type="ARBA" id="ARBA00022827"/>
    </source>
</evidence>
<reference evidence="6 7" key="1">
    <citation type="submission" date="2023-05" db="EMBL/GenBank/DDBJ databases">
        <title>Cataloging the Phylogenetic Diversity of Human Bladder Bacteria.</title>
        <authorList>
            <person name="Du J."/>
        </authorList>
    </citation>
    <scope>NUCLEOTIDE SEQUENCE [LARGE SCALE GENOMIC DNA]</scope>
    <source>
        <strain evidence="6 7">UMB6972</strain>
    </source>
</reference>
<proteinExistence type="predicted"/>
<evidence type="ECO:0000256" key="4">
    <source>
        <dbReference type="ARBA" id="ARBA00023002"/>
    </source>
</evidence>
<accession>A0ABD4ZHV9</accession>
<evidence type="ECO:0000313" key="6">
    <source>
        <dbReference type="EMBL" id="MDK6862503.1"/>
    </source>
</evidence>
<dbReference type="AlphaFoldDB" id="A0ABD4ZHV9"/>
<dbReference type="Proteomes" id="UP001238969">
    <property type="component" value="Unassembled WGS sequence"/>
</dbReference>
<dbReference type="PANTHER" id="PTHR43400">
    <property type="entry name" value="FUMARATE REDUCTASE"/>
    <property type="match status" value="1"/>
</dbReference>
<dbReference type="Gene3D" id="3.50.50.60">
    <property type="entry name" value="FAD/NAD(P)-binding domain"/>
    <property type="match status" value="1"/>
</dbReference>
<dbReference type="InterPro" id="IPR036188">
    <property type="entry name" value="FAD/NAD-bd_sf"/>
</dbReference>
<dbReference type="InterPro" id="IPR003953">
    <property type="entry name" value="FAD-dep_OxRdtase_2_FAD-bd"/>
</dbReference>
<dbReference type="EMBL" id="JASOLZ010000277">
    <property type="protein sequence ID" value="MDK6862503.1"/>
    <property type="molecule type" value="Genomic_DNA"/>
</dbReference>
<evidence type="ECO:0000256" key="1">
    <source>
        <dbReference type="ARBA" id="ARBA00001974"/>
    </source>
</evidence>
<name>A0ABD4ZHV9_GARVA</name>
<evidence type="ECO:0000313" key="7">
    <source>
        <dbReference type="Proteomes" id="UP001238969"/>
    </source>
</evidence>
<organism evidence="6 7">
    <name type="scientific">Gardnerella vaginalis</name>
    <dbReference type="NCBI Taxonomy" id="2702"/>
    <lineage>
        <taxon>Bacteria</taxon>
        <taxon>Bacillati</taxon>
        <taxon>Actinomycetota</taxon>
        <taxon>Actinomycetes</taxon>
        <taxon>Bifidobacteriales</taxon>
        <taxon>Bifidobacteriaceae</taxon>
        <taxon>Gardnerella</taxon>
    </lineage>
</organism>
<gene>
    <name evidence="6" type="ORF">QP355_07705</name>
</gene>
<feature type="non-terminal residue" evidence="6">
    <location>
        <position position="72"/>
    </location>
</feature>
<evidence type="ECO:0000259" key="5">
    <source>
        <dbReference type="Pfam" id="PF00890"/>
    </source>
</evidence>
<keyword evidence="2" id="KW-0285">Flavoprotein</keyword>
<dbReference type="PANTHER" id="PTHR43400:SF7">
    <property type="entry name" value="FAD-DEPENDENT OXIDOREDUCTASE 2 FAD BINDING DOMAIN-CONTAINING PROTEIN"/>
    <property type="match status" value="1"/>
</dbReference>
<dbReference type="Pfam" id="PF00890">
    <property type="entry name" value="FAD_binding_2"/>
    <property type="match status" value="1"/>
</dbReference>
<dbReference type="GO" id="GO:0016491">
    <property type="term" value="F:oxidoreductase activity"/>
    <property type="evidence" value="ECO:0007669"/>
    <property type="project" value="UniProtKB-KW"/>
</dbReference>
<keyword evidence="4" id="KW-0560">Oxidoreductase</keyword>
<comment type="cofactor">
    <cofactor evidence="1">
        <name>FAD</name>
        <dbReference type="ChEBI" id="CHEBI:57692"/>
    </cofactor>
</comment>
<evidence type="ECO:0000256" key="2">
    <source>
        <dbReference type="ARBA" id="ARBA00022630"/>
    </source>
</evidence>
<keyword evidence="3" id="KW-0274">FAD</keyword>
<comment type="caution">
    <text evidence="6">The sequence shown here is derived from an EMBL/GenBank/DDBJ whole genome shotgun (WGS) entry which is preliminary data.</text>
</comment>
<feature type="domain" description="FAD-dependent oxidoreductase 2 FAD-binding" evidence="5">
    <location>
        <begin position="2"/>
        <end position="67"/>
    </location>
</feature>
<dbReference type="InterPro" id="IPR050315">
    <property type="entry name" value="FAD-oxidoreductase_2"/>
</dbReference>